<keyword evidence="2 7" id="KW-0547">Nucleotide-binding</keyword>
<name>A0A417YIN9_9BACI</name>
<dbReference type="UniPathway" id="UPA00145">
    <property type="reaction ID" value="UER00566"/>
</dbReference>
<keyword evidence="5 7" id="KW-0054">Arabinose catabolism</keyword>
<dbReference type="Gene3D" id="3.30.420.40">
    <property type="match status" value="2"/>
</dbReference>
<keyword evidence="13" id="KW-1185">Reference proteome</keyword>
<dbReference type="RefSeq" id="WP_118924097.1">
    <property type="nucleotide sequence ID" value="NZ_QWEG01000018.1"/>
</dbReference>
<keyword evidence="1 7" id="KW-0808">Transferase</keyword>
<dbReference type="InterPro" id="IPR043129">
    <property type="entry name" value="ATPase_NBD"/>
</dbReference>
<dbReference type="PIRSF" id="PIRSF000538">
    <property type="entry name" value="GlpK"/>
    <property type="match status" value="1"/>
</dbReference>
<keyword evidence="3 7" id="KW-0418">Kinase</keyword>
<dbReference type="NCBIfam" id="TIGR01234">
    <property type="entry name" value="L-ribulokinase"/>
    <property type="match status" value="1"/>
</dbReference>
<comment type="caution">
    <text evidence="12">The sequence shown here is derived from an EMBL/GenBank/DDBJ whole genome shotgun (WGS) entry which is preliminary data.</text>
</comment>
<dbReference type="NCBIfam" id="NF003154">
    <property type="entry name" value="PRK04123.1"/>
    <property type="match status" value="1"/>
</dbReference>
<organism evidence="12 13">
    <name type="scientific">Neobacillus notoginsengisoli</name>
    <dbReference type="NCBI Taxonomy" id="1578198"/>
    <lineage>
        <taxon>Bacteria</taxon>
        <taxon>Bacillati</taxon>
        <taxon>Bacillota</taxon>
        <taxon>Bacilli</taxon>
        <taxon>Bacillales</taxon>
        <taxon>Bacillaceae</taxon>
        <taxon>Neobacillus</taxon>
    </lineage>
</organism>
<dbReference type="Pfam" id="PF02782">
    <property type="entry name" value="FGGY_C"/>
    <property type="match status" value="1"/>
</dbReference>
<proteinExistence type="inferred from homology"/>
<comment type="catalytic activity">
    <reaction evidence="7 9">
        <text>L-ribulose + ATP = L-ribulose 5-phosphate + ADP + H(+)</text>
        <dbReference type="Rhea" id="RHEA:22072"/>
        <dbReference type="ChEBI" id="CHEBI:15378"/>
        <dbReference type="ChEBI" id="CHEBI:16880"/>
        <dbReference type="ChEBI" id="CHEBI:30616"/>
        <dbReference type="ChEBI" id="CHEBI:58226"/>
        <dbReference type="ChEBI" id="CHEBI:456216"/>
        <dbReference type="EC" id="2.7.1.16"/>
    </reaction>
</comment>
<dbReference type="InterPro" id="IPR018484">
    <property type="entry name" value="FGGY_N"/>
</dbReference>
<gene>
    <name evidence="7 12" type="primary">araB</name>
    <name evidence="12" type="ORF">D1B31_20890</name>
</gene>
<evidence type="ECO:0000256" key="4">
    <source>
        <dbReference type="ARBA" id="ARBA00022840"/>
    </source>
</evidence>
<comment type="pathway">
    <text evidence="7 9">Carbohydrate degradation; L-arabinose degradation via L-ribulose; D-xylulose 5-phosphate from L-arabinose (bacterial route): step 2/3.</text>
</comment>
<keyword evidence="6 7" id="KW-0119">Carbohydrate metabolism</keyword>
<feature type="domain" description="Carbohydrate kinase FGGY C-terminal" evidence="11">
    <location>
        <begin position="289"/>
        <end position="487"/>
    </location>
</feature>
<evidence type="ECO:0000256" key="1">
    <source>
        <dbReference type="ARBA" id="ARBA00022679"/>
    </source>
</evidence>
<accession>A0A417YIN9</accession>
<dbReference type="AlphaFoldDB" id="A0A417YIN9"/>
<dbReference type="InterPro" id="IPR005929">
    <property type="entry name" value="Ribulokinase"/>
</dbReference>
<dbReference type="Pfam" id="PF00370">
    <property type="entry name" value="FGGY_N"/>
    <property type="match status" value="1"/>
</dbReference>
<evidence type="ECO:0000256" key="7">
    <source>
        <dbReference type="HAMAP-Rule" id="MF_00520"/>
    </source>
</evidence>
<dbReference type="SUPFAM" id="SSF53067">
    <property type="entry name" value="Actin-like ATPase domain"/>
    <property type="match status" value="2"/>
</dbReference>
<dbReference type="EMBL" id="QWEG01000018">
    <property type="protein sequence ID" value="RHW32807.1"/>
    <property type="molecule type" value="Genomic_DNA"/>
</dbReference>
<dbReference type="PANTHER" id="PTHR43435:SF4">
    <property type="entry name" value="FGGY CARBOHYDRATE KINASE DOMAIN-CONTAINING PROTEIN"/>
    <property type="match status" value="1"/>
</dbReference>
<dbReference type="InterPro" id="IPR018485">
    <property type="entry name" value="FGGY_C"/>
</dbReference>
<dbReference type="InterPro" id="IPR000577">
    <property type="entry name" value="Carb_kinase_FGGY"/>
</dbReference>
<evidence type="ECO:0000256" key="3">
    <source>
        <dbReference type="ARBA" id="ARBA00022777"/>
    </source>
</evidence>
<dbReference type="CDD" id="cd07781">
    <property type="entry name" value="ASKHA_NBD_FGGY_L-RBK"/>
    <property type="match status" value="1"/>
</dbReference>
<dbReference type="EC" id="2.7.1.16" evidence="7 8"/>
<feature type="domain" description="Carbohydrate kinase FGGY N-terminal" evidence="10">
    <location>
        <begin position="4"/>
        <end position="276"/>
    </location>
</feature>
<keyword evidence="4 7" id="KW-0067">ATP-binding</keyword>
<evidence type="ECO:0000256" key="5">
    <source>
        <dbReference type="ARBA" id="ARBA00022935"/>
    </source>
</evidence>
<protein>
    <recommendedName>
        <fullName evidence="7 8">Ribulokinase</fullName>
        <ecNumber evidence="7 8">2.7.1.16</ecNumber>
    </recommendedName>
</protein>
<dbReference type="GO" id="GO:0019150">
    <property type="term" value="F:D-ribulokinase activity"/>
    <property type="evidence" value="ECO:0007669"/>
    <property type="project" value="RHEA"/>
</dbReference>
<comment type="catalytic activity">
    <reaction evidence="7">
        <text>D-ribulose + ATP = D-ribulose 5-phosphate + ADP + H(+)</text>
        <dbReference type="Rhea" id="RHEA:17601"/>
        <dbReference type="ChEBI" id="CHEBI:15378"/>
        <dbReference type="ChEBI" id="CHEBI:17173"/>
        <dbReference type="ChEBI" id="CHEBI:30616"/>
        <dbReference type="ChEBI" id="CHEBI:58121"/>
        <dbReference type="ChEBI" id="CHEBI:456216"/>
        <dbReference type="EC" id="2.7.1.16"/>
    </reaction>
</comment>
<dbReference type="GO" id="GO:0008741">
    <property type="term" value="F:ribulokinase activity"/>
    <property type="evidence" value="ECO:0007669"/>
    <property type="project" value="UniProtKB-UniRule"/>
</dbReference>
<evidence type="ECO:0000256" key="9">
    <source>
        <dbReference type="RuleBase" id="RU003455"/>
    </source>
</evidence>
<evidence type="ECO:0000313" key="13">
    <source>
        <dbReference type="Proteomes" id="UP000284416"/>
    </source>
</evidence>
<sequence length="560" mass="62284">MAKYSLGIDFGTLSGRAVLFEVETGTEVATAIKEYTHGVMDEFLPDGVNKLSDNWALQHPNDYLEVLKTAIPEVIQKSNINPDDIIGLGIDFTASTIMPIDSHGTPLCMLEEFSSNPHSYVKLWKHHAAQNEANLINEIAECRGEKFLKRYGGKISSEWLIPKIWETLKESPEVYHTADQFIEAGDWVIYLLTGEFKRSSCFAGYKATWHKREGYPSKDFFKALDPRLENVVEEKLSNNISSIGMKAGEITKESAGLTGLRPGTPVAIAIIDAHAAVPAAGISEPNKLLMIMGTSTCHILLNEKEVDIPGICGIVEDGIIPGFMAYEAGQSCVGDHFEWFIQNCIPTEYERKAREKNVHIHEFLTEMASKIKPGETGLLALDWWNGNRSTLVDANLSGVILGMNLQTRPEEIYRCLIEATAFGSRVIVENFREHGIPIEEIYACGGIAEKNPLMMQIYADVLNIDIKIADSAQTAALGSAIFGAVAAGGSRGGYDTIRDASKAMSRVKDKVYRPIPENANVYNELFKEYERLYNYFGLENNIMKKLIRIKNERSRCSPKK</sequence>
<reference evidence="12 13" key="1">
    <citation type="journal article" date="2017" name="Int. J. Syst. Evol. Microbiol.">
        <title>Bacillus notoginsengisoli sp. nov., a novel bacterium isolated from the rhizosphere of Panax notoginseng.</title>
        <authorList>
            <person name="Zhang M.Y."/>
            <person name="Cheng J."/>
            <person name="Cai Y."/>
            <person name="Zhang T.Y."/>
            <person name="Wu Y.Y."/>
            <person name="Manikprabhu D."/>
            <person name="Li W.J."/>
            <person name="Zhang Y.X."/>
        </authorList>
    </citation>
    <scope>NUCLEOTIDE SEQUENCE [LARGE SCALE GENOMIC DNA]</scope>
    <source>
        <strain evidence="12 13">JCM 30743</strain>
    </source>
</reference>
<dbReference type="Proteomes" id="UP000284416">
    <property type="component" value="Unassembled WGS sequence"/>
</dbReference>
<dbReference type="GO" id="GO:0005524">
    <property type="term" value="F:ATP binding"/>
    <property type="evidence" value="ECO:0007669"/>
    <property type="project" value="UniProtKB-UniRule"/>
</dbReference>
<dbReference type="PANTHER" id="PTHR43435">
    <property type="entry name" value="RIBULOKINASE"/>
    <property type="match status" value="1"/>
</dbReference>
<evidence type="ECO:0000256" key="6">
    <source>
        <dbReference type="ARBA" id="ARBA00023277"/>
    </source>
</evidence>
<evidence type="ECO:0000259" key="10">
    <source>
        <dbReference type="Pfam" id="PF00370"/>
    </source>
</evidence>
<dbReference type="GO" id="GO:0005737">
    <property type="term" value="C:cytoplasm"/>
    <property type="evidence" value="ECO:0007669"/>
    <property type="project" value="TreeGrafter"/>
</dbReference>
<evidence type="ECO:0000313" key="12">
    <source>
        <dbReference type="EMBL" id="RHW32807.1"/>
    </source>
</evidence>
<evidence type="ECO:0000256" key="2">
    <source>
        <dbReference type="ARBA" id="ARBA00022741"/>
    </source>
</evidence>
<evidence type="ECO:0000259" key="11">
    <source>
        <dbReference type="Pfam" id="PF02782"/>
    </source>
</evidence>
<dbReference type="GO" id="GO:0019569">
    <property type="term" value="P:L-arabinose catabolic process to D-xylulose 5-phosphate"/>
    <property type="evidence" value="ECO:0007669"/>
    <property type="project" value="UniProtKB-UniRule"/>
</dbReference>
<dbReference type="HAMAP" id="MF_00520">
    <property type="entry name" value="Ribulokinase"/>
    <property type="match status" value="1"/>
</dbReference>
<evidence type="ECO:0000256" key="8">
    <source>
        <dbReference type="NCBIfam" id="TIGR01234"/>
    </source>
</evidence>
<comment type="similarity">
    <text evidence="7 9">Belongs to the ribulokinase family.</text>
</comment>
<dbReference type="OrthoDB" id="9805576at2"/>